<gene>
    <name evidence="2" type="ORF">BV898_13618</name>
</gene>
<keyword evidence="3" id="KW-1185">Reference proteome</keyword>
<evidence type="ECO:0000313" key="3">
    <source>
        <dbReference type="Proteomes" id="UP000192578"/>
    </source>
</evidence>
<protein>
    <submittedName>
        <fullName evidence="2">Uncharacterized protein</fullName>
    </submittedName>
</protein>
<comment type="caution">
    <text evidence="2">The sequence shown here is derived from an EMBL/GenBank/DDBJ whole genome shotgun (WGS) entry which is preliminary data.</text>
</comment>
<reference evidence="3" key="1">
    <citation type="submission" date="2017-01" db="EMBL/GenBank/DDBJ databases">
        <title>Comparative genomics of anhydrobiosis in the tardigrade Hypsibius dujardini.</title>
        <authorList>
            <person name="Yoshida Y."/>
            <person name="Koutsovoulos G."/>
            <person name="Laetsch D."/>
            <person name="Stevens L."/>
            <person name="Kumar S."/>
            <person name="Horikawa D."/>
            <person name="Ishino K."/>
            <person name="Komine S."/>
            <person name="Tomita M."/>
            <person name="Blaxter M."/>
            <person name="Arakawa K."/>
        </authorList>
    </citation>
    <scope>NUCLEOTIDE SEQUENCE [LARGE SCALE GENOMIC DNA]</scope>
    <source>
        <strain evidence="3">Z151</strain>
    </source>
</reference>
<dbReference type="Proteomes" id="UP000192578">
    <property type="component" value="Unassembled WGS sequence"/>
</dbReference>
<keyword evidence="1" id="KW-0472">Membrane</keyword>
<sequence>MNEVFSPILLVSYALDLVVSISFAAWVIGWRDLYAHYGSRLNCTAVLTGSPNSPSLQLAVKLQAFEDVSRNYVRMFTGMGLIDFSSGITGARSFNLAGTASPVASLEANYRVIHYHVDTRDQLSEELCATDHVLVVSLTKVIQFRKS</sequence>
<proteinExistence type="predicted"/>
<dbReference type="EMBL" id="MTYJ01000154">
    <property type="protein sequence ID" value="OQV12056.1"/>
    <property type="molecule type" value="Genomic_DNA"/>
</dbReference>
<keyword evidence="1" id="KW-1133">Transmembrane helix</keyword>
<evidence type="ECO:0000313" key="2">
    <source>
        <dbReference type="EMBL" id="OQV12056.1"/>
    </source>
</evidence>
<organism evidence="2 3">
    <name type="scientific">Hypsibius exemplaris</name>
    <name type="common">Freshwater tardigrade</name>
    <dbReference type="NCBI Taxonomy" id="2072580"/>
    <lineage>
        <taxon>Eukaryota</taxon>
        <taxon>Metazoa</taxon>
        <taxon>Ecdysozoa</taxon>
        <taxon>Tardigrada</taxon>
        <taxon>Eutardigrada</taxon>
        <taxon>Parachela</taxon>
        <taxon>Hypsibioidea</taxon>
        <taxon>Hypsibiidae</taxon>
        <taxon>Hypsibius</taxon>
    </lineage>
</organism>
<dbReference type="AlphaFoldDB" id="A0A1W0WA26"/>
<name>A0A1W0WA26_HYPEX</name>
<keyword evidence="1" id="KW-0812">Transmembrane</keyword>
<accession>A0A1W0WA26</accession>
<evidence type="ECO:0000256" key="1">
    <source>
        <dbReference type="SAM" id="Phobius"/>
    </source>
</evidence>
<feature type="transmembrane region" description="Helical" evidence="1">
    <location>
        <begin position="6"/>
        <end position="30"/>
    </location>
</feature>